<organism evidence="2 3">
    <name type="scientific">Priestia taiwanensis</name>
    <dbReference type="NCBI Taxonomy" id="1347902"/>
    <lineage>
        <taxon>Bacteria</taxon>
        <taxon>Bacillati</taxon>
        <taxon>Bacillota</taxon>
        <taxon>Bacilli</taxon>
        <taxon>Bacillales</taxon>
        <taxon>Bacillaceae</taxon>
        <taxon>Priestia</taxon>
    </lineage>
</organism>
<sequence length="150" mass="16464">MFKKILLSSVLLTGALGTSTALAQTDNVSKPVYTESKHSASTVESNFHYGLIDFNFSTRYIVDELLPVENGDNAVIGIFNDKPFEYNVILRNVETNELIHGTATGGPLVEGYKAEVPFSSLKAGTYQVILEDLTGTEQKGQFGMYTYKPN</sequence>
<evidence type="ECO:0008006" key="4">
    <source>
        <dbReference type="Google" id="ProtNLM"/>
    </source>
</evidence>
<comment type="caution">
    <text evidence="2">The sequence shown here is derived from an EMBL/GenBank/DDBJ whole genome shotgun (WGS) entry which is preliminary data.</text>
</comment>
<reference evidence="2" key="1">
    <citation type="journal article" date="2014" name="Int. J. Syst. Evol. Microbiol.">
        <title>Complete genome sequence of Corynebacterium casei LMG S-19264T (=DSM 44701T), isolated from a smear-ripened cheese.</title>
        <authorList>
            <consortium name="US DOE Joint Genome Institute (JGI-PGF)"/>
            <person name="Walter F."/>
            <person name="Albersmeier A."/>
            <person name="Kalinowski J."/>
            <person name="Ruckert C."/>
        </authorList>
    </citation>
    <scope>NUCLEOTIDE SEQUENCE</scope>
    <source>
        <strain evidence="2">CGMCC 1.12698</strain>
    </source>
</reference>
<dbReference type="EMBL" id="BMFK01000001">
    <property type="protein sequence ID" value="GGE58213.1"/>
    <property type="molecule type" value="Genomic_DNA"/>
</dbReference>
<evidence type="ECO:0000313" key="3">
    <source>
        <dbReference type="Proteomes" id="UP000605259"/>
    </source>
</evidence>
<evidence type="ECO:0000256" key="1">
    <source>
        <dbReference type="SAM" id="SignalP"/>
    </source>
</evidence>
<proteinExistence type="predicted"/>
<evidence type="ECO:0000313" key="2">
    <source>
        <dbReference type="EMBL" id="GGE58213.1"/>
    </source>
</evidence>
<gene>
    <name evidence="2" type="ORF">GCM10007140_05680</name>
</gene>
<feature type="signal peptide" evidence="1">
    <location>
        <begin position="1"/>
        <end position="23"/>
    </location>
</feature>
<dbReference type="RefSeq" id="WP_188386927.1">
    <property type="nucleotide sequence ID" value="NZ_BMFK01000001.1"/>
</dbReference>
<feature type="chain" id="PRO_5037332687" description="DUF3244 domain-containing protein" evidence="1">
    <location>
        <begin position="24"/>
        <end position="150"/>
    </location>
</feature>
<accession>A0A917ELC3</accession>
<keyword evidence="3" id="KW-1185">Reference proteome</keyword>
<dbReference type="AlphaFoldDB" id="A0A917ELC3"/>
<reference evidence="2" key="2">
    <citation type="submission" date="2020-09" db="EMBL/GenBank/DDBJ databases">
        <authorList>
            <person name="Sun Q."/>
            <person name="Zhou Y."/>
        </authorList>
    </citation>
    <scope>NUCLEOTIDE SEQUENCE</scope>
    <source>
        <strain evidence="2">CGMCC 1.12698</strain>
    </source>
</reference>
<keyword evidence="1" id="KW-0732">Signal</keyword>
<dbReference type="Proteomes" id="UP000605259">
    <property type="component" value="Unassembled WGS sequence"/>
</dbReference>
<protein>
    <recommendedName>
        <fullName evidence="4">DUF3244 domain-containing protein</fullName>
    </recommendedName>
</protein>
<name>A0A917ELC3_9BACI</name>